<sequence length="128" mass="13464">MALDPKDPDGDSEMTSSVESLHSGQGGTGALTPTGIAQAPAGATELSPPGSQTQHSAAPFAGAQASVDVRKASVADKAGEWESGIAAWKSKRAQDDVHRAMEFVVDQDFSLDEFGDPFDERDLEEKLF</sequence>
<dbReference type="AlphaFoldDB" id="A0A1V6QE99"/>
<comment type="caution">
    <text evidence="2">The sequence shown here is derived from an EMBL/GenBank/DDBJ whole genome shotgun (WGS) entry which is preliminary data.</text>
</comment>
<accession>A0A1V6QE99</accession>
<reference evidence="3" key="1">
    <citation type="journal article" date="2017" name="Nat. Microbiol.">
        <title>Global analysis of biosynthetic gene clusters reveals vast potential of secondary metabolite production in Penicillium species.</title>
        <authorList>
            <person name="Nielsen J.C."/>
            <person name="Grijseels S."/>
            <person name="Prigent S."/>
            <person name="Ji B."/>
            <person name="Dainat J."/>
            <person name="Nielsen K.F."/>
            <person name="Frisvad J.C."/>
            <person name="Workman M."/>
            <person name="Nielsen J."/>
        </authorList>
    </citation>
    <scope>NUCLEOTIDE SEQUENCE [LARGE SCALE GENOMIC DNA]</scope>
    <source>
        <strain evidence="3">IBT 31811</strain>
    </source>
</reference>
<name>A0A1V6QE99_9EURO</name>
<protein>
    <submittedName>
        <fullName evidence="2">Uncharacterized protein</fullName>
    </submittedName>
</protein>
<gene>
    <name evidence="2" type="ORF">PENANT_c005G10698</name>
</gene>
<feature type="compositionally biased region" description="Polar residues" evidence="1">
    <location>
        <begin position="13"/>
        <end position="23"/>
    </location>
</feature>
<proteinExistence type="predicted"/>
<dbReference type="EMBL" id="MDYN01000005">
    <property type="protein sequence ID" value="OQD87534.1"/>
    <property type="molecule type" value="Genomic_DNA"/>
</dbReference>
<evidence type="ECO:0000313" key="3">
    <source>
        <dbReference type="Proteomes" id="UP000191672"/>
    </source>
</evidence>
<dbReference type="Proteomes" id="UP000191672">
    <property type="component" value="Unassembled WGS sequence"/>
</dbReference>
<keyword evidence="3" id="KW-1185">Reference proteome</keyword>
<dbReference type="OrthoDB" id="5377039at2759"/>
<feature type="region of interest" description="Disordered" evidence="1">
    <location>
        <begin position="1"/>
        <end position="64"/>
    </location>
</feature>
<evidence type="ECO:0000256" key="1">
    <source>
        <dbReference type="SAM" id="MobiDB-lite"/>
    </source>
</evidence>
<organism evidence="2 3">
    <name type="scientific">Penicillium antarcticum</name>
    <dbReference type="NCBI Taxonomy" id="416450"/>
    <lineage>
        <taxon>Eukaryota</taxon>
        <taxon>Fungi</taxon>
        <taxon>Dikarya</taxon>
        <taxon>Ascomycota</taxon>
        <taxon>Pezizomycotina</taxon>
        <taxon>Eurotiomycetes</taxon>
        <taxon>Eurotiomycetidae</taxon>
        <taxon>Eurotiales</taxon>
        <taxon>Aspergillaceae</taxon>
        <taxon>Penicillium</taxon>
    </lineage>
</organism>
<evidence type="ECO:0000313" key="2">
    <source>
        <dbReference type="EMBL" id="OQD87534.1"/>
    </source>
</evidence>